<sequence length="102" mass="11546">MTFLAVISNEGDLKEPSNAARKCVTIKRDLFSIKTLTNAMKFFKIERPRFWPKACKRSSAFVLAPIIIITVLIVPSLVLYGIRSFSIWHGPAPYGRLQHLKA</sequence>
<evidence type="ECO:0000313" key="2">
    <source>
        <dbReference type="EMBL" id="TKR69596.1"/>
    </source>
</evidence>
<dbReference type="EMBL" id="AZBU02000007">
    <property type="protein sequence ID" value="TKR69596.1"/>
    <property type="molecule type" value="Genomic_DNA"/>
</dbReference>
<evidence type="ECO:0000313" key="3">
    <source>
        <dbReference type="Proteomes" id="UP000298663"/>
    </source>
</evidence>
<organism evidence="2 3">
    <name type="scientific">Steinernema carpocapsae</name>
    <name type="common">Entomopathogenic nematode</name>
    <dbReference type="NCBI Taxonomy" id="34508"/>
    <lineage>
        <taxon>Eukaryota</taxon>
        <taxon>Metazoa</taxon>
        <taxon>Ecdysozoa</taxon>
        <taxon>Nematoda</taxon>
        <taxon>Chromadorea</taxon>
        <taxon>Rhabditida</taxon>
        <taxon>Tylenchina</taxon>
        <taxon>Panagrolaimomorpha</taxon>
        <taxon>Strongyloidoidea</taxon>
        <taxon>Steinernematidae</taxon>
        <taxon>Steinernema</taxon>
    </lineage>
</organism>
<comment type="caution">
    <text evidence="2">The sequence shown here is derived from an EMBL/GenBank/DDBJ whole genome shotgun (WGS) entry which is preliminary data.</text>
</comment>
<dbReference type="AlphaFoldDB" id="A0A4U5MJM2"/>
<proteinExistence type="predicted"/>
<feature type="transmembrane region" description="Helical" evidence="1">
    <location>
        <begin position="60"/>
        <end position="82"/>
    </location>
</feature>
<keyword evidence="1" id="KW-1133">Transmembrane helix</keyword>
<gene>
    <name evidence="2" type="ORF">L596_021736</name>
</gene>
<evidence type="ECO:0000256" key="1">
    <source>
        <dbReference type="SAM" id="Phobius"/>
    </source>
</evidence>
<reference evidence="2 3" key="2">
    <citation type="journal article" date="2019" name="G3 (Bethesda)">
        <title>Hybrid Assembly of the Genome of the Entomopathogenic Nematode Steinernema carpocapsae Identifies the X-Chromosome.</title>
        <authorList>
            <person name="Serra L."/>
            <person name="Macchietto M."/>
            <person name="Macias-Munoz A."/>
            <person name="McGill C.J."/>
            <person name="Rodriguez I.M."/>
            <person name="Rodriguez B."/>
            <person name="Murad R."/>
            <person name="Mortazavi A."/>
        </authorList>
    </citation>
    <scope>NUCLEOTIDE SEQUENCE [LARGE SCALE GENOMIC DNA]</scope>
    <source>
        <strain evidence="2 3">ALL</strain>
    </source>
</reference>
<keyword evidence="1" id="KW-0472">Membrane</keyword>
<reference evidence="2 3" key="1">
    <citation type="journal article" date="2015" name="Genome Biol.">
        <title>Comparative genomics of Steinernema reveals deeply conserved gene regulatory networks.</title>
        <authorList>
            <person name="Dillman A.R."/>
            <person name="Macchietto M."/>
            <person name="Porter C.F."/>
            <person name="Rogers A."/>
            <person name="Williams B."/>
            <person name="Antoshechkin I."/>
            <person name="Lee M.M."/>
            <person name="Goodwin Z."/>
            <person name="Lu X."/>
            <person name="Lewis E.E."/>
            <person name="Goodrich-Blair H."/>
            <person name="Stock S.P."/>
            <person name="Adams B.J."/>
            <person name="Sternberg P.W."/>
            <person name="Mortazavi A."/>
        </authorList>
    </citation>
    <scope>NUCLEOTIDE SEQUENCE [LARGE SCALE GENOMIC DNA]</scope>
    <source>
        <strain evidence="2 3">ALL</strain>
    </source>
</reference>
<dbReference type="Proteomes" id="UP000298663">
    <property type="component" value="Unassembled WGS sequence"/>
</dbReference>
<accession>A0A4U5MJM2</accession>
<protein>
    <submittedName>
        <fullName evidence="2">Uncharacterized protein</fullName>
    </submittedName>
</protein>
<keyword evidence="1" id="KW-0812">Transmembrane</keyword>
<keyword evidence="3" id="KW-1185">Reference proteome</keyword>
<name>A0A4U5MJM2_STECR</name>